<gene>
    <name evidence="2" type="ORF">BYL167_LOCUS18961</name>
    <name evidence="1" type="ORF">CJN711_LOCUS15309</name>
</gene>
<dbReference type="Proteomes" id="UP000681967">
    <property type="component" value="Unassembled WGS sequence"/>
</dbReference>
<name>A0A815B5G0_9BILA</name>
<comment type="caution">
    <text evidence="1">The sequence shown here is derived from an EMBL/GenBank/DDBJ whole genome shotgun (WGS) entry which is preliminary data.</text>
</comment>
<organism evidence="1 3">
    <name type="scientific">Rotaria magnacalcarata</name>
    <dbReference type="NCBI Taxonomy" id="392030"/>
    <lineage>
        <taxon>Eukaryota</taxon>
        <taxon>Metazoa</taxon>
        <taxon>Spiralia</taxon>
        <taxon>Gnathifera</taxon>
        <taxon>Rotifera</taxon>
        <taxon>Eurotatoria</taxon>
        <taxon>Bdelloidea</taxon>
        <taxon>Philodinida</taxon>
        <taxon>Philodinidae</taxon>
        <taxon>Rotaria</taxon>
    </lineage>
</organism>
<reference evidence="1" key="1">
    <citation type="submission" date="2021-02" db="EMBL/GenBank/DDBJ databases">
        <authorList>
            <person name="Nowell W R."/>
        </authorList>
    </citation>
    <scope>NUCLEOTIDE SEQUENCE</scope>
</reference>
<evidence type="ECO:0000313" key="3">
    <source>
        <dbReference type="Proteomes" id="UP000663855"/>
    </source>
</evidence>
<proteinExistence type="predicted"/>
<accession>A0A815B5G0</accession>
<protein>
    <submittedName>
        <fullName evidence="1">Uncharacterized protein</fullName>
    </submittedName>
</protein>
<evidence type="ECO:0000313" key="1">
    <source>
        <dbReference type="EMBL" id="CAF1267548.1"/>
    </source>
</evidence>
<dbReference type="Proteomes" id="UP000663855">
    <property type="component" value="Unassembled WGS sequence"/>
</dbReference>
<dbReference type="EMBL" id="CAJOBH010007923">
    <property type="protein sequence ID" value="CAF4097918.1"/>
    <property type="molecule type" value="Genomic_DNA"/>
</dbReference>
<dbReference type="EMBL" id="CAJNOV010007033">
    <property type="protein sequence ID" value="CAF1267548.1"/>
    <property type="molecule type" value="Genomic_DNA"/>
</dbReference>
<evidence type="ECO:0000313" key="2">
    <source>
        <dbReference type="EMBL" id="CAF4097918.1"/>
    </source>
</evidence>
<sequence length="119" mass="12957">MTLYNYAKITEATIYKRPKKSGPDLVGHWNGVVSVQGYGNYLIHNTPELGALAIPVSNLNPPWTSVRRIPVGKDKTIRGCFLMSGGAHTNDVSSELARYIMGETCVGAMAAIAEYLIFP</sequence>
<dbReference type="AlphaFoldDB" id="A0A815B5G0"/>